<accession>A0ABX9E972</accession>
<comment type="caution">
    <text evidence="2">The sequence shown here is derived from an EMBL/GenBank/DDBJ whole genome shotgun (WGS) entry which is preliminary data.</text>
</comment>
<evidence type="ECO:0000313" key="2">
    <source>
        <dbReference type="EMBL" id="RAS66702.1"/>
    </source>
</evidence>
<dbReference type="EMBL" id="QLTT01000003">
    <property type="protein sequence ID" value="RAS66702.1"/>
    <property type="molecule type" value="Genomic_DNA"/>
</dbReference>
<dbReference type="RefSeq" id="WP_146771714.1">
    <property type="nucleotide sequence ID" value="NZ_QLTT01000003.1"/>
</dbReference>
<dbReference type="Proteomes" id="UP000248714">
    <property type="component" value="Unassembled WGS sequence"/>
</dbReference>
<keyword evidence="3" id="KW-1185">Reference proteome</keyword>
<feature type="compositionally biased region" description="Polar residues" evidence="1">
    <location>
        <begin position="26"/>
        <end position="35"/>
    </location>
</feature>
<evidence type="ECO:0000256" key="1">
    <source>
        <dbReference type="SAM" id="MobiDB-lite"/>
    </source>
</evidence>
<sequence>MGIRLEAALVWRPRWSPPPAERHSRTPSTARSSSKSPDEAVGAGAQGVQVRAHADSDHFTGRSGKAELEGNRPVPHNGRHRVGSLDRKNRVQFSATASVTLANPTPAFNKVINEVFC</sequence>
<organism evidence="2 3">
    <name type="scientific">Lentzea atacamensis</name>
    <dbReference type="NCBI Taxonomy" id="531938"/>
    <lineage>
        <taxon>Bacteria</taxon>
        <taxon>Bacillati</taxon>
        <taxon>Actinomycetota</taxon>
        <taxon>Actinomycetes</taxon>
        <taxon>Pseudonocardiales</taxon>
        <taxon>Pseudonocardiaceae</taxon>
        <taxon>Lentzea</taxon>
    </lineage>
</organism>
<name>A0ABX9E972_9PSEU</name>
<gene>
    <name evidence="2" type="ORF">C8D87_10341</name>
</gene>
<evidence type="ECO:0000313" key="3">
    <source>
        <dbReference type="Proteomes" id="UP000248714"/>
    </source>
</evidence>
<reference evidence="2 3" key="1">
    <citation type="submission" date="2018-06" db="EMBL/GenBank/DDBJ databases">
        <title>Genomic Encyclopedia of Type Strains, Phase IV (KMG-IV): sequencing the most valuable type-strain genomes for metagenomic binning, comparative biology and taxonomic classification.</title>
        <authorList>
            <person name="Goeker M."/>
        </authorList>
    </citation>
    <scope>NUCLEOTIDE SEQUENCE [LARGE SCALE GENOMIC DNA]</scope>
    <source>
        <strain evidence="2 3">DSM 45479</strain>
    </source>
</reference>
<feature type="compositionally biased region" description="Basic and acidic residues" evidence="1">
    <location>
        <begin position="52"/>
        <end position="70"/>
    </location>
</feature>
<feature type="region of interest" description="Disordered" evidence="1">
    <location>
        <begin position="1"/>
        <end position="87"/>
    </location>
</feature>
<proteinExistence type="predicted"/>
<protein>
    <submittedName>
        <fullName evidence="2">Uncharacterized protein</fullName>
    </submittedName>
</protein>